<dbReference type="AlphaFoldDB" id="A0A699VCN0"/>
<organism evidence="2">
    <name type="scientific">Tanacetum cinerariifolium</name>
    <name type="common">Dalmatian daisy</name>
    <name type="synonym">Chrysanthemum cinerariifolium</name>
    <dbReference type="NCBI Taxonomy" id="118510"/>
    <lineage>
        <taxon>Eukaryota</taxon>
        <taxon>Viridiplantae</taxon>
        <taxon>Streptophyta</taxon>
        <taxon>Embryophyta</taxon>
        <taxon>Tracheophyta</taxon>
        <taxon>Spermatophyta</taxon>
        <taxon>Magnoliopsida</taxon>
        <taxon>eudicotyledons</taxon>
        <taxon>Gunneridae</taxon>
        <taxon>Pentapetalae</taxon>
        <taxon>asterids</taxon>
        <taxon>campanulids</taxon>
        <taxon>Asterales</taxon>
        <taxon>Asteraceae</taxon>
        <taxon>Asteroideae</taxon>
        <taxon>Anthemideae</taxon>
        <taxon>Anthemidinae</taxon>
        <taxon>Tanacetum</taxon>
    </lineage>
</organism>
<gene>
    <name evidence="2" type="ORF">Tci_905154</name>
</gene>
<accession>A0A699VCN0</accession>
<evidence type="ECO:0000313" key="2">
    <source>
        <dbReference type="EMBL" id="GFD33185.1"/>
    </source>
</evidence>
<comment type="caution">
    <text evidence="2">The sequence shown here is derived from an EMBL/GenBank/DDBJ whole genome shotgun (WGS) entry which is preliminary data.</text>
</comment>
<feature type="region of interest" description="Disordered" evidence="1">
    <location>
        <begin position="33"/>
        <end position="56"/>
    </location>
</feature>
<protein>
    <submittedName>
        <fullName evidence="2">Uncharacterized protein</fullName>
    </submittedName>
</protein>
<name>A0A699VCN0_TANCI</name>
<feature type="non-terminal residue" evidence="2">
    <location>
        <position position="1"/>
    </location>
</feature>
<reference evidence="2" key="1">
    <citation type="journal article" date="2019" name="Sci. Rep.">
        <title>Draft genome of Tanacetum cinerariifolium, the natural source of mosquito coil.</title>
        <authorList>
            <person name="Yamashiro T."/>
            <person name="Shiraishi A."/>
            <person name="Satake H."/>
            <person name="Nakayama K."/>
        </authorList>
    </citation>
    <scope>NUCLEOTIDE SEQUENCE</scope>
</reference>
<sequence length="56" mass="5462">SSALAIATVTTVTATIDTEATATRAPVAPSLFSVGSSLTGGTNSVPGGFFDGEEET</sequence>
<proteinExistence type="predicted"/>
<dbReference type="EMBL" id="BKCJ011432368">
    <property type="protein sequence ID" value="GFD33185.1"/>
    <property type="molecule type" value="Genomic_DNA"/>
</dbReference>
<evidence type="ECO:0000256" key="1">
    <source>
        <dbReference type="SAM" id="MobiDB-lite"/>
    </source>
</evidence>
<feature type="compositionally biased region" description="Polar residues" evidence="1">
    <location>
        <begin position="33"/>
        <end position="45"/>
    </location>
</feature>